<keyword evidence="3" id="KW-1185">Reference proteome</keyword>
<reference evidence="2 3" key="1">
    <citation type="submission" date="2019-06" db="EMBL/GenBank/DDBJ databases">
        <title>Flavobacteriaceae Paucihalobacterium erythroidium CWB-1, complete genome.</title>
        <authorList>
            <person name="Wu S."/>
        </authorList>
    </citation>
    <scope>NUCLEOTIDE SEQUENCE [LARGE SCALE GENOMIC DNA]</scope>
    <source>
        <strain evidence="2 3">CWB-1</strain>
    </source>
</reference>
<dbReference type="InterPro" id="IPR050900">
    <property type="entry name" value="Transposase_IS3/IS150/IS904"/>
</dbReference>
<dbReference type="GO" id="GO:0015074">
    <property type="term" value="P:DNA integration"/>
    <property type="evidence" value="ECO:0007669"/>
    <property type="project" value="InterPro"/>
</dbReference>
<organism evidence="2 3">
    <name type="scientific">Paucihalobacter ruber</name>
    <dbReference type="NCBI Taxonomy" id="2567861"/>
    <lineage>
        <taxon>Bacteria</taxon>
        <taxon>Pseudomonadati</taxon>
        <taxon>Bacteroidota</taxon>
        <taxon>Flavobacteriia</taxon>
        <taxon>Flavobacteriales</taxon>
        <taxon>Flavobacteriaceae</taxon>
        <taxon>Paucihalobacter</taxon>
    </lineage>
</organism>
<dbReference type="InterPro" id="IPR036397">
    <property type="entry name" value="RNaseH_sf"/>
</dbReference>
<dbReference type="AlphaFoldDB" id="A0A506PMT6"/>
<dbReference type="Pfam" id="PF00665">
    <property type="entry name" value="rve"/>
    <property type="match status" value="1"/>
</dbReference>
<dbReference type="PROSITE" id="PS50994">
    <property type="entry name" value="INTEGRASE"/>
    <property type="match status" value="1"/>
</dbReference>
<comment type="caution">
    <text evidence="2">The sequence shown here is derived from an EMBL/GenBank/DDBJ whole genome shotgun (WGS) entry which is preliminary data.</text>
</comment>
<evidence type="ECO:0000313" key="3">
    <source>
        <dbReference type="Proteomes" id="UP000317332"/>
    </source>
</evidence>
<dbReference type="OrthoDB" id="9815231at2"/>
<dbReference type="GO" id="GO:0003676">
    <property type="term" value="F:nucleic acid binding"/>
    <property type="evidence" value="ECO:0007669"/>
    <property type="project" value="InterPro"/>
</dbReference>
<sequence>MELGCRLKRKKNFRRTTYSSDIYYPNLIKGMKLNAPSVIWQSDITYIRVGEKFYYAVFIIDVYTKKIVGYQVSDHMRAIANVKVLRMALKSKKAPEIHHLDRGSQYIYNEYINLLKDKSFKMSMAKTAQDNAYAERINRTIKNDYIEHWKPKSFEQLKQMVKKALNQYNTVRSYNNIGKISPMQFENRFWMKSAFHPKSITIFNNEINV</sequence>
<feature type="domain" description="Integrase catalytic" evidence="1">
    <location>
        <begin position="32"/>
        <end position="190"/>
    </location>
</feature>
<evidence type="ECO:0000259" key="1">
    <source>
        <dbReference type="PROSITE" id="PS50994"/>
    </source>
</evidence>
<dbReference type="Proteomes" id="UP000317332">
    <property type="component" value="Unassembled WGS sequence"/>
</dbReference>
<dbReference type="PANTHER" id="PTHR46889:SF5">
    <property type="entry name" value="INTEGRASE PROTEIN"/>
    <property type="match status" value="1"/>
</dbReference>
<dbReference type="SUPFAM" id="SSF53098">
    <property type="entry name" value="Ribonuclease H-like"/>
    <property type="match status" value="1"/>
</dbReference>
<accession>A0A506PMT6</accession>
<dbReference type="InterPro" id="IPR001584">
    <property type="entry name" value="Integrase_cat-core"/>
</dbReference>
<dbReference type="Gene3D" id="3.30.420.10">
    <property type="entry name" value="Ribonuclease H-like superfamily/Ribonuclease H"/>
    <property type="match status" value="1"/>
</dbReference>
<proteinExistence type="predicted"/>
<protein>
    <submittedName>
        <fullName evidence="2">DDE-type integrase/transposase/recombinase</fullName>
    </submittedName>
</protein>
<dbReference type="PANTHER" id="PTHR46889">
    <property type="entry name" value="TRANSPOSASE INSF FOR INSERTION SEQUENCE IS3B-RELATED"/>
    <property type="match status" value="1"/>
</dbReference>
<dbReference type="EMBL" id="VHIQ01000002">
    <property type="protein sequence ID" value="TPV34879.1"/>
    <property type="molecule type" value="Genomic_DNA"/>
</dbReference>
<gene>
    <name evidence="2" type="ORF">FJ651_04920</name>
</gene>
<name>A0A506PMT6_9FLAO</name>
<dbReference type="InterPro" id="IPR012337">
    <property type="entry name" value="RNaseH-like_sf"/>
</dbReference>
<evidence type="ECO:0000313" key="2">
    <source>
        <dbReference type="EMBL" id="TPV34879.1"/>
    </source>
</evidence>